<proteinExistence type="predicted"/>
<evidence type="ECO:0000256" key="1">
    <source>
        <dbReference type="SAM" id="MobiDB-lite"/>
    </source>
</evidence>
<dbReference type="EnsemblPlants" id="AUR62023950-RA">
    <property type="protein sequence ID" value="AUR62023950-RA:cds"/>
    <property type="gene ID" value="AUR62023950"/>
</dbReference>
<feature type="compositionally biased region" description="Acidic residues" evidence="1">
    <location>
        <begin position="216"/>
        <end position="229"/>
    </location>
</feature>
<feature type="region of interest" description="Disordered" evidence="1">
    <location>
        <begin position="181"/>
        <end position="229"/>
    </location>
</feature>
<keyword evidence="3" id="KW-1185">Reference proteome</keyword>
<organism evidence="2 3">
    <name type="scientific">Chenopodium quinoa</name>
    <name type="common">Quinoa</name>
    <dbReference type="NCBI Taxonomy" id="63459"/>
    <lineage>
        <taxon>Eukaryota</taxon>
        <taxon>Viridiplantae</taxon>
        <taxon>Streptophyta</taxon>
        <taxon>Embryophyta</taxon>
        <taxon>Tracheophyta</taxon>
        <taxon>Spermatophyta</taxon>
        <taxon>Magnoliopsida</taxon>
        <taxon>eudicotyledons</taxon>
        <taxon>Gunneridae</taxon>
        <taxon>Pentapetalae</taxon>
        <taxon>Caryophyllales</taxon>
        <taxon>Chenopodiaceae</taxon>
        <taxon>Chenopodioideae</taxon>
        <taxon>Atripliceae</taxon>
        <taxon>Chenopodium</taxon>
    </lineage>
</organism>
<dbReference type="Proteomes" id="UP000596660">
    <property type="component" value="Unplaced"/>
</dbReference>
<sequence length="229" mass="26123">MDEIVLRFQFMGKEVDLMIDDVDKVMWIDLINEYEDAFRKKKVCLDIEETWLDVQNYYNENPRGKDEKKPKKLTPRREKTNDTIATPFDIPIISQITSFSNAPVVQHMQCQCFTIKELKHFNPFSQKKIPKTTTVIQKIVPQTIDVGLDDLDARDGTVDVGVKIAEGSAISVKKLKKNVVDPVESEDEVGDPLHSDKGERRKSGEDLEVQILEVVGNDDGEVEEREESG</sequence>
<dbReference type="Gramene" id="AUR62023950-RA">
    <property type="protein sequence ID" value="AUR62023950-RA:cds"/>
    <property type="gene ID" value="AUR62023950"/>
</dbReference>
<evidence type="ECO:0000313" key="3">
    <source>
        <dbReference type="Proteomes" id="UP000596660"/>
    </source>
</evidence>
<dbReference type="AlphaFoldDB" id="A0A803M677"/>
<name>A0A803M677_CHEQI</name>
<reference evidence="2" key="2">
    <citation type="submission" date="2021-03" db="UniProtKB">
        <authorList>
            <consortium name="EnsemblPlants"/>
        </authorList>
    </citation>
    <scope>IDENTIFICATION</scope>
</reference>
<accession>A0A803M677</accession>
<protein>
    <submittedName>
        <fullName evidence="2">Uncharacterized protein</fullName>
    </submittedName>
</protein>
<evidence type="ECO:0000313" key="2">
    <source>
        <dbReference type="EnsemblPlants" id="AUR62023950-RA:cds"/>
    </source>
</evidence>
<reference evidence="2" key="1">
    <citation type="journal article" date="2017" name="Nature">
        <title>The genome of Chenopodium quinoa.</title>
        <authorList>
            <person name="Jarvis D.E."/>
            <person name="Ho Y.S."/>
            <person name="Lightfoot D.J."/>
            <person name="Schmoeckel S.M."/>
            <person name="Li B."/>
            <person name="Borm T.J.A."/>
            <person name="Ohyanagi H."/>
            <person name="Mineta K."/>
            <person name="Michell C.T."/>
            <person name="Saber N."/>
            <person name="Kharbatia N.M."/>
            <person name="Rupper R.R."/>
            <person name="Sharp A.R."/>
            <person name="Dally N."/>
            <person name="Boughton B.A."/>
            <person name="Woo Y.H."/>
            <person name="Gao G."/>
            <person name="Schijlen E.G.W.M."/>
            <person name="Guo X."/>
            <person name="Momin A.A."/>
            <person name="Negrao S."/>
            <person name="Al-Babili S."/>
            <person name="Gehring C."/>
            <person name="Roessner U."/>
            <person name="Jung C."/>
            <person name="Murphy K."/>
            <person name="Arold S.T."/>
            <person name="Gojobori T."/>
            <person name="van der Linden C.G."/>
            <person name="van Loo E.N."/>
            <person name="Jellen E.N."/>
            <person name="Maughan P.J."/>
            <person name="Tester M."/>
        </authorList>
    </citation>
    <scope>NUCLEOTIDE SEQUENCE [LARGE SCALE GENOMIC DNA]</scope>
    <source>
        <strain evidence="2">cv. PI 614886</strain>
    </source>
</reference>
<feature type="compositionally biased region" description="Basic and acidic residues" evidence="1">
    <location>
        <begin position="191"/>
        <end position="205"/>
    </location>
</feature>